<gene>
    <name evidence="1" type="ORF">CEXT_398321</name>
</gene>
<proteinExistence type="predicted"/>
<dbReference type="EMBL" id="BPLR01001025">
    <property type="protein sequence ID" value="GIY99240.1"/>
    <property type="molecule type" value="Genomic_DNA"/>
</dbReference>
<evidence type="ECO:0000313" key="2">
    <source>
        <dbReference type="Proteomes" id="UP001054945"/>
    </source>
</evidence>
<dbReference type="Proteomes" id="UP001054945">
    <property type="component" value="Unassembled WGS sequence"/>
</dbReference>
<name>A0AAV4XZT6_CAEEX</name>
<protein>
    <submittedName>
        <fullName evidence="1">Uncharacterized protein</fullName>
    </submittedName>
</protein>
<keyword evidence="2" id="KW-1185">Reference proteome</keyword>
<reference evidence="1 2" key="1">
    <citation type="submission" date="2021-06" db="EMBL/GenBank/DDBJ databases">
        <title>Caerostris extrusa draft genome.</title>
        <authorList>
            <person name="Kono N."/>
            <person name="Arakawa K."/>
        </authorList>
    </citation>
    <scope>NUCLEOTIDE SEQUENCE [LARGE SCALE GENOMIC DNA]</scope>
</reference>
<evidence type="ECO:0000313" key="1">
    <source>
        <dbReference type="EMBL" id="GIY99240.1"/>
    </source>
</evidence>
<comment type="caution">
    <text evidence="1">The sequence shown here is derived from an EMBL/GenBank/DDBJ whole genome shotgun (WGS) entry which is preliminary data.</text>
</comment>
<sequence length="100" mass="11471">MLPIGSRTYNTLLVSCFTVHSIGFGVTIVTEICSSAFLELTESTKHFPPTNERRMLPMKFWRLNRIAGLTSNLLLRDAHYLNALSWQKTENRILSRIAFL</sequence>
<accession>A0AAV4XZT6</accession>
<organism evidence="1 2">
    <name type="scientific">Caerostris extrusa</name>
    <name type="common">Bark spider</name>
    <name type="synonym">Caerostris bankana</name>
    <dbReference type="NCBI Taxonomy" id="172846"/>
    <lineage>
        <taxon>Eukaryota</taxon>
        <taxon>Metazoa</taxon>
        <taxon>Ecdysozoa</taxon>
        <taxon>Arthropoda</taxon>
        <taxon>Chelicerata</taxon>
        <taxon>Arachnida</taxon>
        <taxon>Araneae</taxon>
        <taxon>Araneomorphae</taxon>
        <taxon>Entelegynae</taxon>
        <taxon>Araneoidea</taxon>
        <taxon>Araneidae</taxon>
        <taxon>Caerostris</taxon>
    </lineage>
</organism>
<dbReference type="AlphaFoldDB" id="A0AAV4XZT6"/>